<comment type="similarity">
    <text evidence="7">Belongs to the binding-protein-dependent transport system permease family.</text>
</comment>
<feature type="transmembrane region" description="Helical" evidence="7">
    <location>
        <begin position="128"/>
        <end position="152"/>
    </location>
</feature>
<evidence type="ECO:0000313" key="10">
    <source>
        <dbReference type="Proteomes" id="UP001281447"/>
    </source>
</evidence>
<keyword evidence="4 7" id="KW-0812">Transmembrane</keyword>
<keyword evidence="5 7" id="KW-1133">Transmembrane helix</keyword>
<evidence type="ECO:0000313" key="9">
    <source>
        <dbReference type="EMBL" id="MDY0393416.1"/>
    </source>
</evidence>
<comment type="subcellular location">
    <subcellularLocation>
        <location evidence="1 7">Cell membrane</location>
        <topology evidence="1 7">Multi-pass membrane protein</topology>
    </subcellularLocation>
</comment>
<feature type="domain" description="ABC transmembrane type-1" evidence="8">
    <location>
        <begin position="93"/>
        <end position="294"/>
    </location>
</feature>
<dbReference type="Pfam" id="PF00528">
    <property type="entry name" value="BPD_transp_1"/>
    <property type="match status" value="1"/>
</dbReference>
<dbReference type="EMBL" id="JAWDIP010000003">
    <property type="protein sequence ID" value="MDY0393416.1"/>
    <property type="molecule type" value="Genomic_DNA"/>
</dbReference>
<protein>
    <submittedName>
        <fullName evidence="9">ABC transporter permease</fullName>
    </submittedName>
</protein>
<evidence type="ECO:0000256" key="6">
    <source>
        <dbReference type="ARBA" id="ARBA00023136"/>
    </source>
</evidence>
<evidence type="ECO:0000256" key="3">
    <source>
        <dbReference type="ARBA" id="ARBA00022475"/>
    </source>
</evidence>
<keyword evidence="6 7" id="KW-0472">Membrane</keyword>
<evidence type="ECO:0000256" key="5">
    <source>
        <dbReference type="ARBA" id="ARBA00022989"/>
    </source>
</evidence>
<proteinExistence type="inferred from homology"/>
<organism evidence="9 10">
    <name type="scientific">Tigheibacillus halophilus</name>
    <dbReference type="NCBI Taxonomy" id="361280"/>
    <lineage>
        <taxon>Bacteria</taxon>
        <taxon>Bacillati</taxon>
        <taxon>Bacillota</taxon>
        <taxon>Bacilli</taxon>
        <taxon>Bacillales</taxon>
        <taxon>Bacillaceae</taxon>
        <taxon>Tigheibacillus</taxon>
    </lineage>
</organism>
<dbReference type="CDD" id="cd06261">
    <property type="entry name" value="TM_PBP2"/>
    <property type="match status" value="1"/>
</dbReference>
<comment type="caution">
    <text evidence="9">The sequence shown here is derived from an EMBL/GenBank/DDBJ whole genome shotgun (WGS) entry which is preliminary data.</text>
</comment>
<evidence type="ECO:0000256" key="1">
    <source>
        <dbReference type="ARBA" id="ARBA00004651"/>
    </source>
</evidence>
<feature type="transmembrane region" description="Helical" evidence="7">
    <location>
        <begin position="225"/>
        <end position="251"/>
    </location>
</feature>
<sequence>MYIVKRFITMLLTIWVIASLTFIIMKFIPGDPFASDADVLPEHVLDNMRAKYHLDEPIPVQYVLYLKSLVMFDLGPSIQSETRSVNSIIASGFPASATLGIQAVIIALVFGLLLGIIAALYHNRLLDYISMVIAIVGISVPSFILAPLLINYFAVKWGMLPVASWGSFQHSVLPSLALATTPLAVIARFMRSSMIEVMNQNYMKTADAKGLSSFKIVFNHGIRNAILPVVSFMGPLFVSLITGTFVIEKIFAIPGIGKYFVDSIFNRDYPVIMGTTVFFSVILVVTLFLIDISYRFIDPRIKLTSKGGLNVGEDND</sequence>
<dbReference type="PANTHER" id="PTHR43163">
    <property type="entry name" value="DIPEPTIDE TRANSPORT SYSTEM PERMEASE PROTEIN DPPB-RELATED"/>
    <property type="match status" value="1"/>
</dbReference>
<dbReference type="SUPFAM" id="SSF161098">
    <property type="entry name" value="MetI-like"/>
    <property type="match status" value="1"/>
</dbReference>
<name>A0ABU5C3E2_9BACI</name>
<feature type="transmembrane region" description="Helical" evidence="7">
    <location>
        <begin position="7"/>
        <end position="28"/>
    </location>
</feature>
<dbReference type="InterPro" id="IPR000515">
    <property type="entry name" value="MetI-like"/>
</dbReference>
<gene>
    <name evidence="9" type="ORF">RWE15_01945</name>
</gene>
<dbReference type="InterPro" id="IPR035906">
    <property type="entry name" value="MetI-like_sf"/>
</dbReference>
<accession>A0ABU5C3E2</accession>
<feature type="transmembrane region" description="Helical" evidence="7">
    <location>
        <begin position="172"/>
        <end position="190"/>
    </location>
</feature>
<evidence type="ECO:0000256" key="4">
    <source>
        <dbReference type="ARBA" id="ARBA00022692"/>
    </source>
</evidence>
<dbReference type="InterPro" id="IPR045621">
    <property type="entry name" value="BPD_transp_1_N"/>
</dbReference>
<keyword evidence="2 7" id="KW-0813">Transport</keyword>
<reference evidence="9 10" key="1">
    <citation type="submission" date="2023-10" db="EMBL/GenBank/DDBJ databases">
        <title>Virgibacillus halophilus 5B73C genome.</title>
        <authorList>
            <person name="Miliotis G."/>
            <person name="Sengupta P."/>
            <person name="Hameed A."/>
            <person name="Chuvochina M."/>
            <person name="Mcdonagh F."/>
            <person name="Simpson A.C."/>
            <person name="Singh N.K."/>
            <person name="Rekha P.D."/>
            <person name="Raman K."/>
            <person name="Hugenholtz P."/>
            <person name="Venkateswaran K."/>
        </authorList>
    </citation>
    <scope>NUCLEOTIDE SEQUENCE [LARGE SCALE GENOMIC DNA]</scope>
    <source>
        <strain evidence="9 10">5B73C</strain>
    </source>
</reference>
<dbReference type="Pfam" id="PF19300">
    <property type="entry name" value="BPD_transp_1_N"/>
    <property type="match status" value="1"/>
</dbReference>
<feature type="transmembrane region" description="Helical" evidence="7">
    <location>
        <begin position="99"/>
        <end position="121"/>
    </location>
</feature>
<evidence type="ECO:0000259" key="8">
    <source>
        <dbReference type="PROSITE" id="PS50928"/>
    </source>
</evidence>
<keyword evidence="10" id="KW-1185">Reference proteome</keyword>
<feature type="transmembrane region" description="Helical" evidence="7">
    <location>
        <begin position="271"/>
        <end position="290"/>
    </location>
</feature>
<evidence type="ECO:0000256" key="7">
    <source>
        <dbReference type="RuleBase" id="RU363032"/>
    </source>
</evidence>
<keyword evidence="3" id="KW-1003">Cell membrane</keyword>
<dbReference type="PROSITE" id="PS50928">
    <property type="entry name" value="ABC_TM1"/>
    <property type="match status" value="1"/>
</dbReference>
<dbReference type="Gene3D" id="1.10.3720.10">
    <property type="entry name" value="MetI-like"/>
    <property type="match status" value="1"/>
</dbReference>
<evidence type="ECO:0000256" key="2">
    <source>
        <dbReference type="ARBA" id="ARBA00022448"/>
    </source>
</evidence>
<dbReference type="PANTHER" id="PTHR43163:SF6">
    <property type="entry name" value="DIPEPTIDE TRANSPORT SYSTEM PERMEASE PROTEIN DPPB-RELATED"/>
    <property type="match status" value="1"/>
</dbReference>
<dbReference type="Proteomes" id="UP001281447">
    <property type="component" value="Unassembled WGS sequence"/>
</dbReference>